<dbReference type="AlphaFoldDB" id="A0A0F9IK26"/>
<evidence type="ECO:0000313" key="2">
    <source>
        <dbReference type="EMBL" id="KKL87607.1"/>
    </source>
</evidence>
<accession>A0A0F9IK26</accession>
<sequence>MATPPLPRMYRETFGRMFPSLTKQELGNTDKNAREIFLALLKLQQLLQAKLKFPNTPIVVSGHWTNPIEKKQNENTKIIIRPESKEEGFNDLKYFINNLKSYKKNGYKITLPNSISLKNLYNNPNLLSKNEQLYRSIFYKKIYDLSLYLKDFKEIFLAQNILEKAAEKLQILNKNWGFKIFEKYEIVLSLSGSDVRYNIEKKQIFYLATPKDLKKTIPCYETIIHEMVHIGIDQIIVGKYNLNHLEKERLVDLICMIYLKDLLPNYTEQDIKDIDSVLTLVKEAKKQLEELAKPDEVQAGSAVAHAGARGRRRQRVHLPGRRQGALGGGVAQGQGGGRVQGDRGQDQGPRPAGVRRAQPDPLERLPRPRRRHAEDSADLRAPAARCPGRSAFASSPSTRSRRCTRPRTRWNSGAAGPTPCR</sequence>
<proteinExistence type="predicted"/>
<feature type="compositionally biased region" description="Basic residues" evidence="1">
    <location>
        <begin position="399"/>
        <end position="408"/>
    </location>
</feature>
<dbReference type="EMBL" id="LAZR01020792">
    <property type="protein sequence ID" value="KKL87607.1"/>
    <property type="molecule type" value="Genomic_DNA"/>
</dbReference>
<feature type="compositionally biased region" description="Basic residues" evidence="1">
    <location>
        <begin position="308"/>
        <end position="320"/>
    </location>
</feature>
<feature type="region of interest" description="Disordered" evidence="1">
    <location>
        <begin position="292"/>
        <end position="421"/>
    </location>
</feature>
<name>A0A0F9IK26_9ZZZZ</name>
<gene>
    <name evidence="2" type="ORF">LCGC14_1933010</name>
</gene>
<reference evidence="2" key="1">
    <citation type="journal article" date="2015" name="Nature">
        <title>Complex archaea that bridge the gap between prokaryotes and eukaryotes.</title>
        <authorList>
            <person name="Spang A."/>
            <person name="Saw J.H."/>
            <person name="Jorgensen S.L."/>
            <person name="Zaremba-Niedzwiedzka K."/>
            <person name="Martijn J."/>
            <person name="Lind A.E."/>
            <person name="van Eijk R."/>
            <person name="Schleper C."/>
            <person name="Guy L."/>
            <person name="Ettema T.J."/>
        </authorList>
    </citation>
    <scope>NUCLEOTIDE SEQUENCE</scope>
</reference>
<feature type="compositionally biased region" description="Gly residues" evidence="1">
    <location>
        <begin position="325"/>
        <end position="339"/>
    </location>
</feature>
<protein>
    <submittedName>
        <fullName evidence="2">Uncharacterized protein</fullName>
    </submittedName>
</protein>
<feature type="compositionally biased region" description="Low complexity" evidence="1">
    <location>
        <begin position="297"/>
        <end position="307"/>
    </location>
</feature>
<comment type="caution">
    <text evidence="2">The sequence shown here is derived from an EMBL/GenBank/DDBJ whole genome shotgun (WGS) entry which is preliminary data.</text>
</comment>
<feature type="compositionally biased region" description="Basic and acidic residues" evidence="1">
    <location>
        <begin position="357"/>
        <end position="378"/>
    </location>
</feature>
<evidence type="ECO:0000256" key="1">
    <source>
        <dbReference type="SAM" id="MobiDB-lite"/>
    </source>
</evidence>
<organism evidence="2">
    <name type="scientific">marine sediment metagenome</name>
    <dbReference type="NCBI Taxonomy" id="412755"/>
    <lineage>
        <taxon>unclassified sequences</taxon>
        <taxon>metagenomes</taxon>
        <taxon>ecological metagenomes</taxon>
    </lineage>
</organism>